<reference evidence="2" key="1">
    <citation type="journal article" date="2023" name="Nat. Plants">
        <title>Single-cell RNA sequencing provides a high-resolution roadmap for understanding the multicellular compartmentation of specialized metabolism.</title>
        <authorList>
            <person name="Sun S."/>
            <person name="Shen X."/>
            <person name="Li Y."/>
            <person name="Li Y."/>
            <person name="Wang S."/>
            <person name="Li R."/>
            <person name="Zhang H."/>
            <person name="Shen G."/>
            <person name="Guo B."/>
            <person name="Wei J."/>
            <person name="Xu J."/>
            <person name="St-Pierre B."/>
            <person name="Chen S."/>
            <person name="Sun C."/>
        </authorList>
    </citation>
    <scope>NUCLEOTIDE SEQUENCE [LARGE SCALE GENOMIC DNA]</scope>
</reference>
<organism evidence="1 2">
    <name type="scientific">Catharanthus roseus</name>
    <name type="common">Madagascar periwinkle</name>
    <name type="synonym">Vinca rosea</name>
    <dbReference type="NCBI Taxonomy" id="4058"/>
    <lineage>
        <taxon>Eukaryota</taxon>
        <taxon>Viridiplantae</taxon>
        <taxon>Streptophyta</taxon>
        <taxon>Embryophyta</taxon>
        <taxon>Tracheophyta</taxon>
        <taxon>Spermatophyta</taxon>
        <taxon>Magnoliopsida</taxon>
        <taxon>eudicotyledons</taxon>
        <taxon>Gunneridae</taxon>
        <taxon>Pentapetalae</taxon>
        <taxon>asterids</taxon>
        <taxon>lamiids</taxon>
        <taxon>Gentianales</taxon>
        <taxon>Apocynaceae</taxon>
        <taxon>Rauvolfioideae</taxon>
        <taxon>Vinceae</taxon>
        <taxon>Catharanthinae</taxon>
        <taxon>Catharanthus</taxon>
    </lineage>
</organism>
<proteinExistence type="predicted"/>
<dbReference type="Proteomes" id="UP001060085">
    <property type="component" value="Linkage Group LG03"/>
</dbReference>
<keyword evidence="2" id="KW-1185">Reference proteome</keyword>
<gene>
    <name evidence="1" type="ORF">M9H77_12703</name>
</gene>
<accession>A0ACC0BIB5</accession>
<evidence type="ECO:0000313" key="2">
    <source>
        <dbReference type="Proteomes" id="UP001060085"/>
    </source>
</evidence>
<protein>
    <submittedName>
        <fullName evidence="1">Uncharacterized protein</fullName>
    </submittedName>
</protein>
<evidence type="ECO:0000313" key="1">
    <source>
        <dbReference type="EMBL" id="KAI5672339.1"/>
    </source>
</evidence>
<name>A0ACC0BIB5_CATRO</name>
<sequence>MGAQVSSTLMGSSPKFIDYTSDFPVLLCLLLAKYLSPSLVVVEAVFCPHASVWLPLLNLSTILLVEELQLLNQGVSQYFQVFSLQRLSNLVRMLDGISGNASIKWIGMEATVDLI</sequence>
<dbReference type="EMBL" id="CM044703">
    <property type="protein sequence ID" value="KAI5672339.1"/>
    <property type="molecule type" value="Genomic_DNA"/>
</dbReference>
<comment type="caution">
    <text evidence="1">The sequence shown here is derived from an EMBL/GenBank/DDBJ whole genome shotgun (WGS) entry which is preliminary data.</text>
</comment>